<dbReference type="PANTHER" id="PTHR23056">
    <property type="entry name" value="CALCINEURIN B"/>
    <property type="match status" value="1"/>
</dbReference>
<proteinExistence type="inferred from homology"/>
<evidence type="ECO:0000259" key="6">
    <source>
        <dbReference type="PROSITE" id="PS50222"/>
    </source>
</evidence>
<dbReference type="GO" id="GO:0019722">
    <property type="term" value="P:calcium-mediated signaling"/>
    <property type="evidence" value="ECO:0007669"/>
    <property type="project" value="UniProtKB-UniRule"/>
</dbReference>
<dbReference type="PROSITE" id="PS50222">
    <property type="entry name" value="EF_HAND_2"/>
    <property type="match status" value="1"/>
</dbReference>
<dbReference type="PANTHER" id="PTHR23056:SF26">
    <property type="entry name" value="CALCINEURIN B-LIKE PROTEIN 10"/>
    <property type="match status" value="1"/>
</dbReference>
<dbReference type="GO" id="GO:0019900">
    <property type="term" value="F:kinase binding"/>
    <property type="evidence" value="ECO:0007669"/>
    <property type="project" value="UniProtKB-UniRule"/>
</dbReference>
<dbReference type="STRING" id="3914.A0A0L9V172"/>
<keyword evidence="4" id="KW-0472">Membrane</keyword>
<feature type="region of interest" description="Disordered" evidence="5">
    <location>
        <begin position="172"/>
        <end position="206"/>
    </location>
</feature>
<evidence type="ECO:0000256" key="4">
    <source>
        <dbReference type="RuleBase" id="RU369080"/>
    </source>
</evidence>
<comment type="function">
    <text evidence="4">Acts as a calcium sensor. CBL proteins interact with CIPK serine-threonine protein kinases. Binding of a CBL protein to the regulatory NAF domain of a CIPK protein lead to the activation of the kinase in a calcium-dependent manner.</text>
</comment>
<feature type="region of interest" description="Disordered" evidence="5">
    <location>
        <begin position="222"/>
        <end position="256"/>
    </location>
</feature>
<reference evidence="8" key="1">
    <citation type="journal article" date="2015" name="Proc. Natl. Acad. Sci. U.S.A.">
        <title>Genome sequencing of adzuki bean (Vigna angularis) provides insight into high starch and low fat accumulation and domestication.</title>
        <authorList>
            <person name="Yang K."/>
            <person name="Tian Z."/>
            <person name="Chen C."/>
            <person name="Luo L."/>
            <person name="Zhao B."/>
            <person name="Wang Z."/>
            <person name="Yu L."/>
            <person name="Li Y."/>
            <person name="Sun Y."/>
            <person name="Li W."/>
            <person name="Chen Y."/>
            <person name="Li Y."/>
            <person name="Zhang Y."/>
            <person name="Ai D."/>
            <person name="Zhao J."/>
            <person name="Shang C."/>
            <person name="Ma Y."/>
            <person name="Wu B."/>
            <person name="Wang M."/>
            <person name="Gao L."/>
            <person name="Sun D."/>
            <person name="Zhang P."/>
            <person name="Guo F."/>
            <person name="Wang W."/>
            <person name="Li Y."/>
            <person name="Wang J."/>
            <person name="Varshney R.K."/>
            <person name="Wang J."/>
            <person name="Ling H.Q."/>
            <person name="Wan P."/>
        </authorList>
    </citation>
    <scope>NUCLEOTIDE SEQUENCE</scope>
    <source>
        <strain evidence="8">cv. Jingnong 6</strain>
    </source>
</reference>
<keyword evidence="2 4" id="KW-0106">Calcium</keyword>
<dbReference type="GO" id="GO:0005509">
    <property type="term" value="F:calcium ion binding"/>
    <property type="evidence" value="ECO:0007669"/>
    <property type="project" value="UniProtKB-UniRule"/>
</dbReference>
<accession>A0A0L9V172</accession>
<dbReference type="InterPro" id="IPR018247">
    <property type="entry name" value="EF_Hand_1_Ca_BS"/>
</dbReference>
<dbReference type="Gramene" id="KOM48880">
    <property type="protein sequence ID" value="KOM48880"/>
    <property type="gene ID" value="LR48_Vigan07g258400"/>
</dbReference>
<keyword evidence="4" id="KW-0479">Metal-binding</keyword>
<evidence type="ECO:0000313" key="8">
    <source>
        <dbReference type="Proteomes" id="UP000053144"/>
    </source>
</evidence>
<sequence>MSTQSFGLSRSASTTRQLGLAYSATWPRLHGPSVSTFRLFGLRGNSSNLASQVPSQIWHQPFDHSSASTSRPSKASNSSRPSLGLDHSATPWPQQLGLQRSQPFDLNDQVLSQTRPRRPQHLGLQRPQPFGFQKDSTYQPPKASTVRPSKGLNITASKGLNRLAFKRPQHLGLQRPQPFGLQKASTSRPPKALTVRPSKGLNLSPSRGLNLSAFKRSQHLDLKRPQPFDLQKASTSRPPVASTVRPSKGLNLSSSRGLNLSASRGLNLSATTWPSYGLTCSAIKDLNSASKRPHHLSLLGLNISTIRHPQPQLIGLQRPQLLGFQRPPPLGLQRPQSFGHFLASKGLNSSSRPSMASLLLSHIRQSTIRPYDLFHPASVYAHSASTIRSSSSLATNLWSFGLYYSAFYGLELRGIRYRAFSNDYRAMAGLALVVALWNLSTTALALPSDGTLGTTARPQSRAILIESDMNLPDDLLDAIVDKTIADVDKDSDGKISKEDWKAFVSENPSLLMNMTLPYLKYDL</sequence>
<dbReference type="InterPro" id="IPR011992">
    <property type="entry name" value="EF-hand-dom_pair"/>
</dbReference>
<feature type="region of interest" description="Disordered" evidence="5">
    <location>
        <begin position="61"/>
        <end position="95"/>
    </location>
</feature>
<feature type="compositionally biased region" description="Low complexity" evidence="5">
    <location>
        <begin position="65"/>
        <end position="82"/>
    </location>
</feature>
<evidence type="ECO:0000256" key="3">
    <source>
        <dbReference type="ARBA" id="ARBA00023774"/>
    </source>
</evidence>
<dbReference type="SMART" id="SM00054">
    <property type="entry name" value="EFh"/>
    <property type="match status" value="1"/>
</dbReference>
<comment type="subcellular location">
    <subcellularLocation>
        <location evidence="4">Membrane</location>
    </subcellularLocation>
</comment>
<keyword evidence="1 4" id="KW-0677">Repeat</keyword>
<name>A0A0L9V172_PHAAN</name>
<evidence type="ECO:0000256" key="2">
    <source>
        <dbReference type="ARBA" id="ARBA00022837"/>
    </source>
</evidence>
<organism evidence="7 8">
    <name type="scientific">Phaseolus angularis</name>
    <name type="common">Azuki bean</name>
    <name type="synonym">Vigna angularis</name>
    <dbReference type="NCBI Taxonomy" id="3914"/>
    <lineage>
        <taxon>Eukaryota</taxon>
        <taxon>Viridiplantae</taxon>
        <taxon>Streptophyta</taxon>
        <taxon>Embryophyta</taxon>
        <taxon>Tracheophyta</taxon>
        <taxon>Spermatophyta</taxon>
        <taxon>Magnoliopsida</taxon>
        <taxon>eudicotyledons</taxon>
        <taxon>Gunneridae</taxon>
        <taxon>Pentapetalae</taxon>
        <taxon>rosids</taxon>
        <taxon>fabids</taxon>
        <taxon>Fabales</taxon>
        <taxon>Fabaceae</taxon>
        <taxon>Papilionoideae</taxon>
        <taxon>50 kb inversion clade</taxon>
        <taxon>NPAAA clade</taxon>
        <taxon>indigoferoid/millettioid clade</taxon>
        <taxon>Phaseoleae</taxon>
        <taxon>Vigna</taxon>
    </lineage>
</organism>
<feature type="domain" description="EF-hand" evidence="6">
    <location>
        <begin position="475"/>
        <end position="510"/>
    </location>
</feature>
<dbReference type="EMBL" id="CM003377">
    <property type="protein sequence ID" value="KOM48880.1"/>
    <property type="molecule type" value="Genomic_DNA"/>
</dbReference>
<dbReference type="AlphaFoldDB" id="A0A0L9V172"/>
<dbReference type="PROSITE" id="PS00018">
    <property type="entry name" value="EF_HAND_1"/>
    <property type="match status" value="1"/>
</dbReference>
<comment type="similarity">
    <text evidence="3 4">Belongs to the calcineurin regulatory subunit family.</text>
</comment>
<evidence type="ECO:0000256" key="5">
    <source>
        <dbReference type="SAM" id="MobiDB-lite"/>
    </source>
</evidence>
<comment type="subunit">
    <text evidence="4">Homodimer. Interacts with CIPK.</text>
</comment>
<feature type="region of interest" description="Disordered" evidence="5">
    <location>
        <begin position="114"/>
        <end position="150"/>
    </location>
</feature>
<evidence type="ECO:0000313" key="7">
    <source>
        <dbReference type="EMBL" id="KOM48880.1"/>
    </source>
</evidence>
<dbReference type="SUPFAM" id="SSF47473">
    <property type="entry name" value="EF-hand"/>
    <property type="match status" value="1"/>
</dbReference>
<dbReference type="Gene3D" id="1.10.238.10">
    <property type="entry name" value="EF-hand"/>
    <property type="match status" value="1"/>
</dbReference>
<protein>
    <recommendedName>
        <fullName evidence="4">Calcineurin B-like protein</fullName>
    </recommendedName>
</protein>
<gene>
    <name evidence="7" type="ORF">LR48_Vigan07g258400</name>
</gene>
<dbReference type="InterPro" id="IPR002048">
    <property type="entry name" value="EF_hand_dom"/>
</dbReference>
<evidence type="ECO:0000256" key="1">
    <source>
        <dbReference type="ARBA" id="ARBA00022737"/>
    </source>
</evidence>
<dbReference type="GO" id="GO:0016020">
    <property type="term" value="C:membrane"/>
    <property type="evidence" value="ECO:0007669"/>
    <property type="project" value="UniProtKB-SubCell"/>
</dbReference>
<dbReference type="InterPro" id="IPR045198">
    <property type="entry name" value="CNBL1-10"/>
</dbReference>
<dbReference type="Proteomes" id="UP000053144">
    <property type="component" value="Chromosome 7"/>
</dbReference>